<dbReference type="RefSeq" id="WP_084090192.1">
    <property type="nucleotide sequence ID" value="NZ_FWXD01000007.1"/>
</dbReference>
<dbReference type="InterPro" id="IPR001000">
    <property type="entry name" value="GH10_dom"/>
</dbReference>
<organism evidence="5 6">
    <name type="scientific">Andreprevotia lacus DSM 23236</name>
    <dbReference type="NCBI Taxonomy" id="1121001"/>
    <lineage>
        <taxon>Bacteria</taxon>
        <taxon>Pseudomonadati</taxon>
        <taxon>Pseudomonadota</taxon>
        <taxon>Betaproteobacteria</taxon>
        <taxon>Neisseriales</taxon>
        <taxon>Chitinibacteraceae</taxon>
        <taxon>Andreprevotia</taxon>
    </lineage>
</organism>
<evidence type="ECO:0000313" key="5">
    <source>
        <dbReference type="EMBL" id="SMC23052.1"/>
    </source>
</evidence>
<accession>A0A1W1XGZ3</accession>
<reference evidence="5 6" key="1">
    <citation type="submission" date="2017-04" db="EMBL/GenBank/DDBJ databases">
        <authorList>
            <person name="Afonso C.L."/>
            <person name="Miller P.J."/>
            <person name="Scott M.A."/>
            <person name="Spackman E."/>
            <person name="Goraichik I."/>
            <person name="Dimitrov K.M."/>
            <person name="Suarez D.L."/>
            <person name="Swayne D.E."/>
        </authorList>
    </citation>
    <scope>NUCLEOTIDE SEQUENCE [LARGE SCALE GENOMIC DNA]</scope>
    <source>
        <strain evidence="5 6">DSM 23236</strain>
    </source>
</reference>
<keyword evidence="5" id="KW-0326">Glycosidase</keyword>
<dbReference type="AlphaFoldDB" id="A0A1W1XGZ3"/>
<evidence type="ECO:0000313" key="6">
    <source>
        <dbReference type="Proteomes" id="UP000192761"/>
    </source>
</evidence>
<proteinExistence type="predicted"/>
<keyword evidence="1 5" id="KW-0378">Hydrolase</keyword>
<dbReference type="PANTHER" id="PTHR12631">
    <property type="entry name" value="ALPHA-L-IDURONIDASE"/>
    <property type="match status" value="1"/>
</dbReference>
<dbReference type="Gene3D" id="3.20.20.80">
    <property type="entry name" value="Glycosidases"/>
    <property type="match status" value="1"/>
</dbReference>
<evidence type="ECO:0000256" key="1">
    <source>
        <dbReference type="ARBA" id="ARBA00022801"/>
    </source>
</evidence>
<dbReference type="PANTHER" id="PTHR12631:SF10">
    <property type="entry name" value="BETA-XYLOSIDASE-LIKE PROTEIN-RELATED"/>
    <property type="match status" value="1"/>
</dbReference>
<dbReference type="GO" id="GO:0045493">
    <property type="term" value="P:xylan catabolic process"/>
    <property type="evidence" value="ECO:0007669"/>
    <property type="project" value="UniProtKB-KW"/>
</dbReference>
<dbReference type="Proteomes" id="UP000192761">
    <property type="component" value="Unassembled WGS sequence"/>
</dbReference>
<keyword evidence="2" id="KW-0119">Carbohydrate metabolism</keyword>
<dbReference type="SUPFAM" id="SSF51445">
    <property type="entry name" value="(Trans)glycosidases"/>
    <property type="match status" value="1"/>
</dbReference>
<evidence type="ECO:0000259" key="4">
    <source>
        <dbReference type="Pfam" id="PF00331"/>
    </source>
</evidence>
<dbReference type="InterPro" id="IPR051923">
    <property type="entry name" value="Glycosyl_Hydrolase_39"/>
</dbReference>
<feature type="domain" description="GH10" evidence="4">
    <location>
        <begin position="61"/>
        <end position="154"/>
    </location>
</feature>
<sequence length="426" mass="45929">MRTAIIGTILALTGCVVTTPPRAEADLFLGQHIFYASSWPSVQTGYFDGVRVWSGTSQSATWRDIEPSSGNFNFSVLDQHVAQAQAHNMTLMYTLGQAPAWASARPEESANMGLGAAAEPGDMSLWTRYVTTVATRYRGQISAYEIMNEPRIPEAIKPYSPGFFSGSTDSLVRMTQLAHDAIKAVDPAAKVVCPPMDGGDLGVKRLEYFLSHGGGQYCDAIGFHFYLKTQTVAEFNTLLASVKAAMARQGVANLPLWDTEIGVLVQQSGTNVVPRNASGILSTVLDERDAAALMLKIVLASQVGGIARTYWFAHDSSSMGSTQPNKTIGALNLLGVGYIQAKAWLNDKQPQNCTIGDQSTDCTLLKNNVAAARISWGNTLSAVQLRQAGVRELWLLNGQHLPMASMDDGSLATLSRNFTDPVYLAL</sequence>
<dbReference type="GO" id="GO:0004553">
    <property type="term" value="F:hydrolase activity, hydrolyzing O-glycosyl compounds"/>
    <property type="evidence" value="ECO:0007669"/>
    <property type="project" value="InterPro"/>
</dbReference>
<gene>
    <name evidence="5" type="ORF">SAMN02745857_01528</name>
</gene>
<evidence type="ECO:0000256" key="2">
    <source>
        <dbReference type="ARBA" id="ARBA00023277"/>
    </source>
</evidence>
<dbReference type="Pfam" id="PF00331">
    <property type="entry name" value="Glyco_hydro_10"/>
    <property type="match status" value="1"/>
</dbReference>
<dbReference type="PROSITE" id="PS51257">
    <property type="entry name" value="PROKAR_LIPOPROTEIN"/>
    <property type="match status" value="1"/>
</dbReference>
<keyword evidence="3" id="KW-0624">Polysaccharide degradation</keyword>
<name>A0A1W1XGZ3_9NEIS</name>
<dbReference type="EMBL" id="FWXD01000007">
    <property type="protein sequence ID" value="SMC23052.1"/>
    <property type="molecule type" value="Genomic_DNA"/>
</dbReference>
<evidence type="ECO:0000256" key="3">
    <source>
        <dbReference type="ARBA" id="ARBA00023326"/>
    </source>
</evidence>
<dbReference type="STRING" id="1121001.SAMN02745857_01528"/>
<keyword evidence="6" id="KW-1185">Reference proteome</keyword>
<dbReference type="InterPro" id="IPR017853">
    <property type="entry name" value="GH"/>
</dbReference>
<protein>
    <submittedName>
        <fullName evidence="5">Endo-1,4-beta-xylanase, GH35 family</fullName>
    </submittedName>
</protein>
<keyword evidence="5" id="KW-0858">Xylan degradation</keyword>